<evidence type="ECO:0000256" key="9">
    <source>
        <dbReference type="ARBA" id="ARBA00023328"/>
    </source>
</evidence>
<proteinExistence type="inferred from homology"/>
<dbReference type="PANTHER" id="PTHR14527">
    <property type="entry name" value="PROTEIN MIS12 HOMOLOG"/>
    <property type="match status" value="1"/>
</dbReference>
<dbReference type="GO" id="GO:0000070">
    <property type="term" value="P:mitotic sister chromatid segregation"/>
    <property type="evidence" value="ECO:0007669"/>
    <property type="project" value="TreeGrafter"/>
</dbReference>
<evidence type="ECO:0000256" key="7">
    <source>
        <dbReference type="ARBA" id="ARBA00023054"/>
    </source>
</evidence>
<protein>
    <submittedName>
        <fullName evidence="11">Uncharacterized protein</fullName>
    </submittedName>
</protein>
<dbReference type="InterPro" id="IPR008685">
    <property type="entry name" value="Centromere_Mis12"/>
</dbReference>
<accession>A0A835H674</accession>
<keyword evidence="4" id="KW-0132">Cell division</keyword>
<evidence type="ECO:0000256" key="1">
    <source>
        <dbReference type="ARBA" id="ARBA00004629"/>
    </source>
</evidence>
<evidence type="ECO:0000256" key="10">
    <source>
        <dbReference type="SAM" id="Coils"/>
    </source>
</evidence>
<keyword evidence="7 10" id="KW-0175">Coiled coil</keyword>
<evidence type="ECO:0000256" key="3">
    <source>
        <dbReference type="ARBA" id="ARBA00022454"/>
    </source>
</evidence>
<reference evidence="11 12" key="1">
    <citation type="submission" date="2020-10" db="EMBL/GenBank/DDBJ databases">
        <title>The Coptis chinensis genome and diversification of protoberbering-type alkaloids.</title>
        <authorList>
            <person name="Wang B."/>
            <person name="Shu S."/>
            <person name="Song C."/>
            <person name="Liu Y."/>
        </authorList>
    </citation>
    <scope>NUCLEOTIDE SEQUENCE [LARGE SCALE GENOMIC DNA]</scope>
    <source>
        <strain evidence="11">HL-2020</strain>
        <tissue evidence="11">Leaf</tissue>
    </source>
</reference>
<keyword evidence="9" id="KW-0137">Centromere</keyword>
<keyword evidence="5" id="KW-0498">Mitosis</keyword>
<comment type="subcellular location">
    <subcellularLocation>
        <location evidence="1">Chromosome</location>
        <location evidence="1">Centromere</location>
        <location evidence="1">Kinetochore</location>
    </subcellularLocation>
</comment>
<evidence type="ECO:0000313" key="11">
    <source>
        <dbReference type="EMBL" id="KAF9592834.1"/>
    </source>
</evidence>
<dbReference type="PANTHER" id="PTHR14527:SF2">
    <property type="entry name" value="PROTEIN MIS12 HOMOLOG"/>
    <property type="match status" value="1"/>
</dbReference>
<dbReference type="Pfam" id="PF05859">
    <property type="entry name" value="Mis12"/>
    <property type="match status" value="2"/>
</dbReference>
<dbReference type="EMBL" id="JADFTS010000008">
    <property type="protein sequence ID" value="KAF9592834.1"/>
    <property type="molecule type" value="Genomic_DNA"/>
</dbReference>
<keyword evidence="12" id="KW-1185">Reference proteome</keyword>
<feature type="coiled-coil region" evidence="10">
    <location>
        <begin position="176"/>
        <end position="203"/>
    </location>
</feature>
<dbReference type="AlphaFoldDB" id="A0A835H674"/>
<dbReference type="GO" id="GO:0051301">
    <property type="term" value="P:cell division"/>
    <property type="evidence" value="ECO:0007669"/>
    <property type="project" value="UniProtKB-KW"/>
</dbReference>
<dbReference type="OrthoDB" id="1884855at2759"/>
<comment type="similarity">
    <text evidence="2">Belongs to the mis12 family.</text>
</comment>
<dbReference type="GO" id="GO:0005634">
    <property type="term" value="C:nucleus"/>
    <property type="evidence" value="ECO:0007669"/>
    <property type="project" value="InterPro"/>
</dbReference>
<sequence length="294" mass="33383">MEGSESEEIFNSQNLNPQLFINEMLNAVDDVLDEGFEFFEEKAVEVLGEGIENELKEGSIGNMALRKAVLLRGTRQSDATEEEGNPVRCMIQEALAKRLGMWEKYCLNHCFTVPEGFSLPAAIFWPASGLVMKNTKLNFVVFWNLVFILGLIRKETSDDSMMGHDALSDAEVDNQLDSLREKLALAGKESEELQRKLHVMRKQSISNRCAESVTGALKQFEQTPVQDMFQEMVKRAAELRAGMEKLKNKRTVEIERTKTERIYNTNKDLSVLQYSKGFADVDLCDLQEIVAELR</sequence>
<keyword evidence="3" id="KW-0158">Chromosome</keyword>
<dbReference type="GO" id="GO:0000444">
    <property type="term" value="C:MIS12/MIND type complex"/>
    <property type="evidence" value="ECO:0007669"/>
    <property type="project" value="TreeGrafter"/>
</dbReference>
<name>A0A835H674_9MAGN</name>
<organism evidence="11 12">
    <name type="scientific">Coptis chinensis</name>
    <dbReference type="NCBI Taxonomy" id="261450"/>
    <lineage>
        <taxon>Eukaryota</taxon>
        <taxon>Viridiplantae</taxon>
        <taxon>Streptophyta</taxon>
        <taxon>Embryophyta</taxon>
        <taxon>Tracheophyta</taxon>
        <taxon>Spermatophyta</taxon>
        <taxon>Magnoliopsida</taxon>
        <taxon>Ranunculales</taxon>
        <taxon>Ranunculaceae</taxon>
        <taxon>Coptidoideae</taxon>
        <taxon>Coptis</taxon>
    </lineage>
</organism>
<evidence type="ECO:0000256" key="5">
    <source>
        <dbReference type="ARBA" id="ARBA00022776"/>
    </source>
</evidence>
<gene>
    <name evidence="11" type="ORF">IFM89_017799</name>
</gene>
<dbReference type="GO" id="GO:0051382">
    <property type="term" value="P:kinetochore assembly"/>
    <property type="evidence" value="ECO:0007669"/>
    <property type="project" value="TreeGrafter"/>
</dbReference>
<dbReference type="Proteomes" id="UP000631114">
    <property type="component" value="Unassembled WGS sequence"/>
</dbReference>
<comment type="caution">
    <text evidence="11">The sequence shown here is derived from an EMBL/GenBank/DDBJ whole genome shotgun (WGS) entry which is preliminary data.</text>
</comment>
<evidence type="ECO:0000256" key="6">
    <source>
        <dbReference type="ARBA" id="ARBA00022838"/>
    </source>
</evidence>
<evidence type="ECO:0000256" key="4">
    <source>
        <dbReference type="ARBA" id="ARBA00022618"/>
    </source>
</evidence>
<evidence type="ECO:0000256" key="2">
    <source>
        <dbReference type="ARBA" id="ARBA00008643"/>
    </source>
</evidence>
<keyword evidence="8" id="KW-0131">Cell cycle</keyword>
<evidence type="ECO:0000256" key="8">
    <source>
        <dbReference type="ARBA" id="ARBA00023306"/>
    </source>
</evidence>
<evidence type="ECO:0000313" key="12">
    <source>
        <dbReference type="Proteomes" id="UP000631114"/>
    </source>
</evidence>
<keyword evidence="6" id="KW-0995">Kinetochore</keyword>